<sequence>MSASSRCHRGNVQGELGCYSLIREKEVIVSSSLLRKSNSKLKLEVDDCVKEEDANGGALIA</sequence>
<name>A0A0A8YDW4_ARUDO</name>
<reference evidence="1" key="2">
    <citation type="journal article" date="2015" name="Data Brief">
        <title>Shoot transcriptome of the giant reed, Arundo donax.</title>
        <authorList>
            <person name="Barrero R.A."/>
            <person name="Guerrero F.D."/>
            <person name="Moolhuijzen P."/>
            <person name="Goolsby J.A."/>
            <person name="Tidwell J."/>
            <person name="Bellgard S.E."/>
            <person name="Bellgard M.I."/>
        </authorList>
    </citation>
    <scope>NUCLEOTIDE SEQUENCE</scope>
    <source>
        <tissue evidence="1">Shoot tissue taken approximately 20 cm above the soil surface</tissue>
    </source>
</reference>
<protein>
    <submittedName>
        <fullName evidence="1">Uncharacterized protein</fullName>
    </submittedName>
</protein>
<dbReference type="AlphaFoldDB" id="A0A0A8YDW4"/>
<organism evidence="1">
    <name type="scientific">Arundo donax</name>
    <name type="common">Giant reed</name>
    <name type="synonym">Donax arundinaceus</name>
    <dbReference type="NCBI Taxonomy" id="35708"/>
    <lineage>
        <taxon>Eukaryota</taxon>
        <taxon>Viridiplantae</taxon>
        <taxon>Streptophyta</taxon>
        <taxon>Embryophyta</taxon>
        <taxon>Tracheophyta</taxon>
        <taxon>Spermatophyta</taxon>
        <taxon>Magnoliopsida</taxon>
        <taxon>Liliopsida</taxon>
        <taxon>Poales</taxon>
        <taxon>Poaceae</taxon>
        <taxon>PACMAD clade</taxon>
        <taxon>Arundinoideae</taxon>
        <taxon>Arundineae</taxon>
        <taxon>Arundo</taxon>
    </lineage>
</organism>
<proteinExistence type="predicted"/>
<evidence type="ECO:0000313" key="1">
    <source>
        <dbReference type="EMBL" id="JAD21312.1"/>
    </source>
</evidence>
<accession>A0A0A8YDW4</accession>
<reference evidence="1" key="1">
    <citation type="submission" date="2014-09" db="EMBL/GenBank/DDBJ databases">
        <authorList>
            <person name="Magalhaes I.L.F."/>
            <person name="Oliveira U."/>
            <person name="Santos F.R."/>
            <person name="Vidigal T.H.D.A."/>
            <person name="Brescovit A.D."/>
            <person name="Santos A.J."/>
        </authorList>
    </citation>
    <scope>NUCLEOTIDE SEQUENCE</scope>
    <source>
        <tissue evidence="1">Shoot tissue taken approximately 20 cm above the soil surface</tissue>
    </source>
</reference>
<dbReference type="EMBL" id="GBRH01276583">
    <property type="protein sequence ID" value="JAD21312.1"/>
    <property type="molecule type" value="Transcribed_RNA"/>
</dbReference>